<dbReference type="PROSITE" id="PS50045">
    <property type="entry name" value="SIGMA54_INTERACT_4"/>
    <property type="match status" value="1"/>
</dbReference>
<evidence type="ECO:0000256" key="2">
    <source>
        <dbReference type="ARBA" id="ARBA00022840"/>
    </source>
</evidence>
<keyword evidence="5" id="KW-0804">Transcription</keyword>
<dbReference type="PANTHER" id="PTHR32071">
    <property type="entry name" value="TRANSCRIPTIONAL REGULATORY PROTEIN"/>
    <property type="match status" value="1"/>
</dbReference>
<dbReference type="Gene3D" id="1.10.8.60">
    <property type="match status" value="1"/>
</dbReference>
<dbReference type="PROSITE" id="PS00688">
    <property type="entry name" value="SIGMA54_INTERACT_3"/>
    <property type="match status" value="1"/>
</dbReference>
<evidence type="ECO:0000259" key="6">
    <source>
        <dbReference type="PROSITE" id="PS50045"/>
    </source>
</evidence>
<protein>
    <submittedName>
        <fullName evidence="7">Sigma 54-interacting transcriptional regulator</fullName>
    </submittedName>
</protein>
<proteinExistence type="predicted"/>
<dbReference type="InterPro" id="IPR025944">
    <property type="entry name" value="Sigma_54_int_dom_CS"/>
</dbReference>
<dbReference type="InterPro" id="IPR025662">
    <property type="entry name" value="Sigma_54_int_dom_ATP-bd_1"/>
</dbReference>
<dbReference type="Proteomes" id="UP000724672">
    <property type="component" value="Unassembled WGS sequence"/>
</dbReference>
<dbReference type="InterPro" id="IPR009057">
    <property type="entry name" value="Homeodomain-like_sf"/>
</dbReference>
<feature type="domain" description="Sigma-54 factor interaction" evidence="6">
    <location>
        <begin position="271"/>
        <end position="501"/>
    </location>
</feature>
<dbReference type="InterPro" id="IPR027417">
    <property type="entry name" value="P-loop_NTPase"/>
</dbReference>
<dbReference type="GO" id="GO:0043565">
    <property type="term" value="F:sequence-specific DNA binding"/>
    <property type="evidence" value="ECO:0007669"/>
    <property type="project" value="InterPro"/>
</dbReference>
<comment type="caution">
    <text evidence="7">The sequence shown here is derived from an EMBL/GenBank/DDBJ whole genome shotgun (WGS) entry which is preliminary data.</text>
</comment>
<dbReference type="InterPro" id="IPR058031">
    <property type="entry name" value="AAA_lid_NorR"/>
</dbReference>
<keyword evidence="4" id="KW-0238">DNA-binding</keyword>
<dbReference type="SUPFAM" id="SSF46689">
    <property type="entry name" value="Homeodomain-like"/>
    <property type="match status" value="1"/>
</dbReference>
<dbReference type="GO" id="GO:0005524">
    <property type="term" value="F:ATP binding"/>
    <property type="evidence" value="ECO:0007669"/>
    <property type="project" value="UniProtKB-KW"/>
</dbReference>
<keyword evidence="1" id="KW-0547">Nucleotide-binding</keyword>
<dbReference type="InterPro" id="IPR003593">
    <property type="entry name" value="AAA+_ATPase"/>
</dbReference>
<name>A0A942V278_9FIRM</name>
<dbReference type="PROSITE" id="PS00675">
    <property type="entry name" value="SIGMA54_INTERACT_1"/>
    <property type="match status" value="1"/>
</dbReference>
<keyword evidence="3" id="KW-0805">Transcription regulation</keyword>
<evidence type="ECO:0000313" key="7">
    <source>
        <dbReference type="EMBL" id="MBS4538637.1"/>
    </source>
</evidence>
<dbReference type="FunFam" id="3.40.50.300:FF:000006">
    <property type="entry name" value="DNA-binding transcriptional regulator NtrC"/>
    <property type="match status" value="1"/>
</dbReference>
<evidence type="ECO:0000256" key="5">
    <source>
        <dbReference type="ARBA" id="ARBA00023163"/>
    </source>
</evidence>
<dbReference type="PANTHER" id="PTHR32071:SF57">
    <property type="entry name" value="C4-DICARBOXYLATE TRANSPORT TRANSCRIPTIONAL REGULATORY PROTEIN DCTD"/>
    <property type="match status" value="1"/>
</dbReference>
<dbReference type="InterPro" id="IPR002078">
    <property type="entry name" value="Sigma_54_int"/>
</dbReference>
<dbReference type="GO" id="GO:0006355">
    <property type="term" value="P:regulation of DNA-templated transcription"/>
    <property type="evidence" value="ECO:0007669"/>
    <property type="project" value="InterPro"/>
</dbReference>
<keyword evidence="8" id="KW-1185">Reference proteome</keyword>
<dbReference type="InterPro" id="IPR035965">
    <property type="entry name" value="PAS-like_dom_sf"/>
</dbReference>
<dbReference type="Pfam" id="PF25601">
    <property type="entry name" value="AAA_lid_14"/>
    <property type="match status" value="1"/>
</dbReference>
<keyword evidence="2" id="KW-0067">ATP-binding</keyword>
<accession>A0A942V278</accession>
<dbReference type="InterPro" id="IPR000014">
    <property type="entry name" value="PAS"/>
</dbReference>
<dbReference type="SUPFAM" id="SSF55785">
    <property type="entry name" value="PYP-like sensor domain (PAS domain)"/>
    <property type="match status" value="1"/>
</dbReference>
<dbReference type="AlphaFoldDB" id="A0A942V278"/>
<evidence type="ECO:0000256" key="3">
    <source>
        <dbReference type="ARBA" id="ARBA00023015"/>
    </source>
</evidence>
<dbReference type="EMBL" id="WSFT01000036">
    <property type="protein sequence ID" value="MBS4538637.1"/>
    <property type="molecule type" value="Genomic_DNA"/>
</dbReference>
<dbReference type="Pfam" id="PF02954">
    <property type="entry name" value="HTH_8"/>
    <property type="match status" value="1"/>
</dbReference>
<dbReference type="Gene3D" id="3.40.50.300">
    <property type="entry name" value="P-loop containing nucleotide triphosphate hydrolases"/>
    <property type="match status" value="1"/>
</dbReference>
<dbReference type="InterPro" id="IPR002197">
    <property type="entry name" value="HTH_Fis"/>
</dbReference>
<dbReference type="SMART" id="SM00382">
    <property type="entry name" value="AAA"/>
    <property type="match status" value="1"/>
</dbReference>
<dbReference type="Pfam" id="PF00158">
    <property type="entry name" value="Sigma54_activat"/>
    <property type="match status" value="1"/>
</dbReference>
<dbReference type="CDD" id="cd00009">
    <property type="entry name" value="AAA"/>
    <property type="match status" value="1"/>
</dbReference>
<dbReference type="CDD" id="cd00130">
    <property type="entry name" value="PAS"/>
    <property type="match status" value="1"/>
</dbReference>
<gene>
    <name evidence="7" type="ORF">GOQ27_09185</name>
</gene>
<evidence type="ECO:0000256" key="1">
    <source>
        <dbReference type="ARBA" id="ARBA00022741"/>
    </source>
</evidence>
<evidence type="ECO:0000256" key="4">
    <source>
        <dbReference type="ARBA" id="ARBA00023125"/>
    </source>
</evidence>
<dbReference type="Gene3D" id="1.10.10.60">
    <property type="entry name" value="Homeodomain-like"/>
    <property type="match status" value="1"/>
</dbReference>
<evidence type="ECO:0000313" key="8">
    <source>
        <dbReference type="Proteomes" id="UP000724672"/>
    </source>
</evidence>
<dbReference type="InterPro" id="IPR025943">
    <property type="entry name" value="Sigma_54_int_dom_ATP-bd_2"/>
</dbReference>
<dbReference type="SUPFAM" id="SSF52540">
    <property type="entry name" value="P-loop containing nucleoside triphosphate hydrolases"/>
    <property type="match status" value="1"/>
</dbReference>
<reference evidence="7" key="1">
    <citation type="submission" date="2019-12" db="EMBL/GenBank/DDBJ databases">
        <title>Clostridiaceae gen. nov. sp. nov., isolated from sediment in Xinjiang, China.</title>
        <authorList>
            <person name="Zhang R."/>
        </authorList>
    </citation>
    <scope>NUCLEOTIDE SEQUENCE</scope>
    <source>
        <strain evidence="7">D2Q-11</strain>
    </source>
</reference>
<sequence length="580" mass="66379">MIYETLVRVSNAIVSVINVDITIVDKSLNRIAGTGRYVDNIGEKLNENCLFAYALEKGESFIIENPRYHEACTSCENRCNCKEWAQVCCPIKVDDKIEGIIGLIAFNKEQKNIIKNNKDNLLEFLNRMADLISSKVKENRKKEEIILMAEELEILLNSMDTGVVSTDDRGKIKRYNSIAKEMFNIDENDFIDVIIQDIPIVHMKKRKCQIHNKEFQYINNGKKYRAFYNVKPIVIEGEVTGYIFTFNKMKEILKVFNDLSTTHMVTTFDDIIGNSIEIEKVKEYARNISKGNSTVLIQGESGTGKELFARSIHYLSDRRDKPFIAINCTAIPENLIESELFGYEEGAFTGAKKGGKLGKFELAHKGTIFLDEIGDMPLNLQTKLLRVLQENVIERVGGSSIIPVDVRVITASNKILEEKVQDKEFREDLFYRLNVIPINLPPLRERIDDIEILSNDFLQKFNYKLNRNIKKIDKSVINLFKGYNWPGNVRELENVVEYAVNMCASDTIELTNLPRKLKESTTYTNKLENNNIIPLKDLEKAEINKALIKFGRDSDGIKQAANELGISRATMYRKIKTYGI</sequence>
<dbReference type="Gene3D" id="3.30.450.20">
    <property type="entry name" value="PAS domain"/>
    <property type="match status" value="1"/>
</dbReference>
<dbReference type="PROSITE" id="PS00676">
    <property type="entry name" value="SIGMA54_INTERACT_2"/>
    <property type="match status" value="1"/>
</dbReference>
<organism evidence="7 8">
    <name type="scientific">Anaeromonas frigoriresistens</name>
    <dbReference type="NCBI Taxonomy" id="2683708"/>
    <lineage>
        <taxon>Bacteria</taxon>
        <taxon>Bacillati</taxon>
        <taxon>Bacillota</taxon>
        <taxon>Tissierellia</taxon>
        <taxon>Tissierellales</taxon>
        <taxon>Thermohalobacteraceae</taxon>
        <taxon>Anaeromonas</taxon>
    </lineage>
</organism>